<gene>
    <name evidence="2" type="ORF">D0U91_22950</name>
</gene>
<evidence type="ECO:0000256" key="1">
    <source>
        <dbReference type="SAM" id="Phobius"/>
    </source>
</evidence>
<comment type="caution">
    <text evidence="2">The sequence shown here is derived from an EMBL/GenBank/DDBJ whole genome shotgun (WGS) entry which is preliminary data.</text>
</comment>
<sequence>MKDKEFEDKVKNTAKNILKSYTTINPKKIANNLYDSASNTVKVPIETARSNIELFNRFKGNNDKKLSYEELYSLKNADENLRQKNYTNFSIASLVMFVFMLGVAIMGGYKIYTGIDTAAKVLSFMSFGSGVFLSFAVYFRCVVRAYCLKYATVDNKLNALKGIDNILPNPFYDVRATTNSEDKPIVAFLETKEEQERNK</sequence>
<keyword evidence="1" id="KW-0812">Transmembrane</keyword>
<accession>A0A5U1KTK3</accession>
<dbReference type="AlphaFoldDB" id="A0A5U1KTK3"/>
<protein>
    <submittedName>
        <fullName evidence="2">Uncharacterized protein</fullName>
    </submittedName>
</protein>
<reference evidence="2" key="1">
    <citation type="submission" date="2018-08" db="EMBL/GenBank/DDBJ databases">
        <authorList>
            <consortium name="PulseNet: The National Subtyping Network for Foodborne Disease Surveillance"/>
            <person name="Tarr C.L."/>
            <person name="Trees E."/>
            <person name="Katz L.S."/>
            <person name="Carleton-Romer H.A."/>
            <person name="Stroika S."/>
            <person name="Kucerova Z."/>
            <person name="Roache K.F."/>
            <person name="Sabol A.L."/>
            <person name="Besser J."/>
            <person name="Gerner-Smidt P."/>
        </authorList>
    </citation>
    <scope>NUCLEOTIDE SEQUENCE</scope>
    <source>
        <strain evidence="2">PNUSAS046152</strain>
    </source>
</reference>
<feature type="transmembrane region" description="Helical" evidence="1">
    <location>
        <begin position="89"/>
        <end position="109"/>
    </location>
</feature>
<organism evidence="2">
    <name type="scientific">Salmonella enterica</name>
    <name type="common">Salmonella choleraesuis</name>
    <dbReference type="NCBI Taxonomy" id="28901"/>
    <lineage>
        <taxon>Bacteria</taxon>
        <taxon>Pseudomonadati</taxon>
        <taxon>Pseudomonadota</taxon>
        <taxon>Gammaproteobacteria</taxon>
        <taxon>Enterobacterales</taxon>
        <taxon>Enterobacteriaceae</taxon>
        <taxon>Salmonella</taxon>
    </lineage>
</organism>
<dbReference type="EMBL" id="AAGJMH010000034">
    <property type="protein sequence ID" value="EBO7435166.1"/>
    <property type="molecule type" value="Genomic_DNA"/>
</dbReference>
<keyword evidence="1" id="KW-1133">Transmembrane helix</keyword>
<keyword evidence="1" id="KW-0472">Membrane</keyword>
<feature type="transmembrane region" description="Helical" evidence="1">
    <location>
        <begin position="121"/>
        <end position="139"/>
    </location>
</feature>
<proteinExistence type="predicted"/>
<evidence type="ECO:0000313" key="2">
    <source>
        <dbReference type="EMBL" id="EBO7435166.1"/>
    </source>
</evidence>
<name>A0A5U1KTK3_SALER</name>